<evidence type="ECO:0000256" key="6">
    <source>
        <dbReference type="ARBA" id="ARBA00022989"/>
    </source>
</evidence>
<dbReference type="Pfam" id="PF00083">
    <property type="entry name" value="Sugar_tr"/>
    <property type="match status" value="1"/>
</dbReference>
<keyword evidence="6 9" id="KW-1133">Transmembrane helix</keyword>
<reference evidence="11 12" key="1">
    <citation type="submission" date="2020-05" db="EMBL/GenBank/DDBJ databases">
        <title>Identification and distribution of gene clusters putatively required for synthesis of sphingolipid metabolism inhibitors in phylogenetically diverse species of the filamentous fungus Fusarium.</title>
        <authorList>
            <person name="Kim H.-S."/>
            <person name="Busman M."/>
            <person name="Brown D.W."/>
            <person name="Divon H."/>
            <person name="Uhlig S."/>
            <person name="Proctor R.H."/>
        </authorList>
    </citation>
    <scope>NUCLEOTIDE SEQUENCE [LARGE SCALE GENOMIC DNA]</scope>
    <source>
        <strain evidence="11 12">NRRL 36939</strain>
    </source>
</reference>
<protein>
    <submittedName>
        <fullName evidence="11">Sugar porter (SP) family MFS transporter</fullName>
    </submittedName>
</protein>
<evidence type="ECO:0000256" key="5">
    <source>
        <dbReference type="ARBA" id="ARBA00022692"/>
    </source>
</evidence>
<sequence>MALKHDSEHVEHGLSYAYNAADLNDMVRAAEAATEKERQMGILQALKTYPKAVFYSMSLSFCLVMEGYDLALTSNFFALPQFRERFGTPVGHDDYQITAPWMSALQNGAQVGQIIGLMITGVITDRFGYKKTLIGALVAISCFIFLFFFAQNIEMLLAGGILCGIPWGAFQILATTYTADITPIPLRPILTTYVNMCWVFGQLISVGVLRGFLSREDNWAWRIPYAIQWVFPPVIIIAVVFAPESPAWLVRKDRFEEARRSLRVLIKGMSDSEIAATLAMITYTDKLEKETHEGTSYLDCFKGVNLRRTEITCLTWVTQVACGIWFGSNITYFLQQAGFSAESSFDVGVGQSAVSVLGTLGAWFLLPRVGRRRLYLVGLCAMLTLLMTIGFMGIPSRLQAIGWASGALMIVFVIVFSLTIGPVCYCLVAEIPASRLRVKTVVLARNTYNIVAIAANFLNAPILNPTAWNLRGKGGFVWAGPCALILVWVFFRLPETKGRSYVELDVLFEQGVSARKFATTEIFAFEQELESKPTAKEAAEQ</sequence>
<keyword evidence="12" id="KW-1185">Reference proteome</keyword>
<evidence type="ECO:0000256" key="3">
    <source>
        <dbReference type="ARBA" id="ARBA00022448"/>
    </source>
</evidence>
<dbReference type="NCBIfam" id="TIGR00879">
    <property type="entry name" value="SP"/>
    <property type="match status" value="1"/>
</dbReference>
<dbReference type="GO" id="GO:0005351">
    <property type="term" value="F:carbohydrate:proton symporter activity"/>
    <property type="evidence" value="ECO:0007669"/>
    <property type="project" value="TreeGrafter"/>
</dbReference>
<dbReference type="SUPFAM" id="SSF103473">
    <property type="entry name" value="MFS general substrate transporter"/>
    <property type="match status" value="1"/>
</dbReference>
<dbReference type="AlphaFoldDB" id="A0A8H5KIQ5"/>
<dbReference type="InterPro" id="IPR005828">
    <property type="entry name" value="MFS_sugar_transport-like"/>
</dbReference>
<feature type="transmembrane region" description="Helical" evidence="9">
    <location>
        <begin position="373"/>
        <end position="394"/>
    </location>
</feature>
<evidence type="ECO:0000256" key="8">
    <source>
        <dbReference type="RuleBase" id="RU003346"/>
    </source>
</evidence>
<feature type="transmembrane region" description="Helical" evidence="9">
    <location>
        <begin position="311"/>
        <end position="335"/>
    </location>
</feature>
<keyword evidence="7 9" id="KW-0472">Membrane</keyword>
<dbReference type="InterPro" id="IPR050360">
    <property type="entry name" value="MFS_Sugar_Transporters"/>
</dbReference>
<feature type="transmembrane region" description="Helical" evidence="9">
    <location>
        <begin position="474"/>
        <end position="491"/>
    </location>
</feature>
<dbReference type="FunFam" id="1.20.1250.20:FF:000254">
    <property type="entry name" value="MAL31p Maltose permease"/>
    <property type="match status" value="1"/>
</dbReference>
<feature type="transmembrane region" description="Helical" evidence="9">
    <location>
        <begin position="448"/>
        <end position="468"/>
    </location>
</feature>
<dbReference type="PANTHER" id="PTHR48022">
    <property type="entry name" value="PLASTIDIC GLUCOSE TRANSPORTER 4"/>
    <property type="match status" value="1"/>
</dbReference>
<dbReference type="InterPro" id="IPR003663">
    <property type="entry name" value="Sugar/inositol_transpt"/>
</dbReference>
<gene>
    <name evidence="11" type="ORF">FPCIR_13790</name>
</gene>
<keyword evidence="4" id="KW-0762">Sugar transport</keyword>
<feature type="transmembrane region" description="Helical" evidence="9">
    <location>
        <begin position="133"/>
        <end position="150"/>
    </location>
</feature>
<keyword evidence="5 9" id="KW-0812">Transmembrane</keyword>
<evidence type="ECO:0000256" key="4">
    <source>
        <dbReference type="ARBA" id="ARBA00022597"/>
    </source>
</evidence>
<dbReference type="EMBL" id="JAAOAS010000557">
    <property type="protein sequence ID" value="KAF5573962.1"/>
    <property type="molecule type" value="Genomic_DNA"/>
</dbReference>
<name>A0A8H5KIQ5_9HYPO</name>
<organism evidence="11 12">
    <name type="scientific">Fusarium pseudocircinatum</name>
    <dbReference type="NCBI Taxonomy" id="56676"/>
    <lineage>
        <taxon>Eukaryota</taxon>
        <taxon>Fungi</taxon>
        <taxon>Dikarya</taxon>
        <taxon>Ascomycota</taxon>
        <taxon>Pezizomycotina</taxon>
        <taxon>Sordariomycetes</taxon>
        <taxon>Hypocreomycetidae</taxon>
        <taxon>Hypocreales</taxon>
        <taxon>Nectriaceae</taxon>
        <taxon>Fusarium</taxon>
        <taxon>Fusarium fujikuroi species complex</taxon>
    </lineage>
</organism>
<feature type="transmembrane region" description="Helical" evidence="9">
    <location>
        <begin position="156"/>
        <end position="177"/>
    </location>
</feature>
<feature type="domain" description="Major facilitator superfamily (MFS) profile" evidence="10">
    <location>
        <begin position="55"/>
        <end position="497"/>
    </location>
</feature>
<feature type="transmembrane region" description="Helical" evidence="9">
    <location>
        <begin position="229"/>
        <end position="250"/>
    </location>
</feature>
<keyword evidence="3 8" id="KW-0813">Transport</keyword>
<evidence type="ECO:0000313" key="12">
    <source>
        <dbReference type="Proteomes" id="UP000546213"/>
    </source>
</evidence>
<comment type="similarity">
    <text evidence="2 8">Belongs to the major facilitator superfamily. Sugar transporter (TC 2.A.1.1) family.</text>
</comment>
<dbReference type="InterPro" id="IPR036259">
    <property type="entry name" value="MFS_trans_sf"/>
</dbReference>
<evidence type="ECO:0000256" key="1">
    <source>
        <dbReference type="ARBA" id="ARBA00004141"/>
    </source>
</evidence>
<proteinExistence type="inferred from homology"/>
<feature type="transmembrane region" description="Helical" evidence="9">
    <location>
        <begin position="347"/>
        <end position="366"/>
    </location>
</feature>
<comment type="caution">
    <text evidence="11">The sequence shown here is derived from an EMBL/GenBank/DDBJ whole genome shotgun (WGS) entry which is preliminary data.</text>
</comment>
<evidence type="ECO:0000259" key="10">
    <source>
        <dbReference type="PROSITE" id="PS50850"/>
    </source>
</evidence>
<evidence type="ECO:0000256" key="7">
    <source>
        <dbReference type="ARBA" id="ARBA00023136"/>
    </source>
</evidence>
<evidence type="ECO:0000256" key="9">
    <source>
        <dbReference type="SAM" id="Phobius"/>
    </source>
</evidence>
<evidence type="ECO:0000313" key="11">
    <source>
        <dbReference type="EMBL" id="KAF5573962.1"/>
    </source>
</evidence>
<feature type="transmembrane region" description="Helical" evidence="9">
    <location>
        <begin position="189"/>
        <end position="209"/>
    </location>
</feature>
<comment type="subcellular location">
    <subcellularLocation>
        <location evidence="1">Membrane</location>
        <topology evidence="1">Multi-pass membrane protein</topology>
    </subcellularLocation>
</comment>
<dbReference type="GO" id="GO:0016020">
    <property type="term" value="C:membrane"/>
    <property type="evidence" value="ECO:0007669"/>
    <property type="project" value="UniProtKB-SubCell"/>
</dbReference>
<dbReference type="Gene3D" id="1.20.1250.20">
    <property type="entry name" value="MFS general substrate transporter like domains"/>
    <property type="match status" value="1"/>
</dbReference>
<evidence type="ECO:0000256" key="2">
    <source>
        <dbReference type="ARBA" id="ARBA00010992"/>
    </source>
</evidence>
<accession>A0A8H5KIQ5</accession>
<dbReference type="PANTHER" id="PTHR48022:SF5">
    <property type="entry name" value="ALPHA-GLUCOSIDES PERMEASE MPH2-RELATED"/>
    <property type="match status" value="1"/>
</dbReference>
<dbReference type="InterPro" id="IPR020846">
    <property type="entry name" value="MFS_dom"/>
</dbReference>
<dbReference type="PROSITE" id="PS50850">
    <property type="entry name" value="MFS"/>
    <property type="match status" value="1"/>
</dbReference>
<feature type="transmembrane region" description="Helical" evidence="9">
    <location>
        <begin position="400"/>
        <end position="428"/>
    </location>
</feature>
<dbReference type="OrthoDB" id="6612291at2759"/>
<dbReference type="Proteomes" id="UP000546213">
    <property type="component" value="Unassembled WGS sequence"/>
</dbReference>